<feature type="region of interest" description="Disordered" evidence="1">
    <location>
        <begin position="1"/>
        <end position="88"/>
    </location>
</feature>
<evidence type="ECO:0000313" key="3">
    <source>
        <dbReference type="Proteomes" id="UP001218188"/>
    </source>
</evidence>
<evidence type="ECO:0000256" key="1">
    <source>
        <dbReference type="SAM" id="MobiDB-lite"/>
    </source>
</evidence>
<organism evidence="2 3">
    <name type="scientific">Mycena alexandri</name>
    <dbReference type="NCBI Taxonomy" id="1745969"/>
    <lineage>
        <taxon>Eukaryota</taxon>
        <taxon>Fungi</taxon>
        <taxon>Dikarya</taxon>
        <taxon>Basidiomycota</taxon>
        <taxon>Agaricomycotina</taxon>
        <taxon>Agaricomycetes</taxon>
        <taxon>Agaricomycetidae</taxon>
        <taxon>Agaricales</taxon>
        <taxon>Marasmiineae</taxon>
        <taxon>Mycenaceae</taxon>
        <taxon>Mycena</taxon>
    </lineage>
</organism>
<feature type="compositionally biased region" description="Basic and acidic residues" evidence="1">
    <location>
        <begin position="1"/>
        <end position="17"/>
    </location>
</feature>
<reference evidence="2" key="1">
    <citation type="submission" date="2023-03" db="EMBL/GenBank/DDBJ databases">
        <title>Massive genome expansion in bonnet fungi (Mycena s.s.) driven by repeated elements and novel gene families across ecological guilds.</title>
        <authorList>
            <consortium name="Lawrence Berkeley National Laboratory"/>
            <person name="Harder C.B."/>
            <person name="Miyauchi S."/>
            <person name="Viragh M."/>
            <person name="Kuo A."/>
            <person name="Thoen E."/>
            <person name="Andreopoulos B."/>
            <person name="Lu D."/>
            <person name="Skrede I."/>
            <person name="Drula E."/>
            <person name="Henrissat B."/>
            <person name="Morin E."/>
            <person name="Kohler A."/>
            <person name="Barry K."/>
            <person name="LaButti K."/>
            <person name="Morin E."/>
            <person name="Salamov A."/>
            <person name="Lipzen A."/>
            <person name="Mereny Z."/>
            <person name="Hegedus B."/>
            <person name="Baldrian P."/>
            <person name="Stursova M."/>
            <person name="Weitz H."/>
            <person name="Taylor A."/>
            <person name="Grigoriev I.V."/>
            <person name="Nagy L.G."/>
            <person name="Martin F."/>
            <person name="Kauserud H."/>
        </authorList>
    </citation>
    <scope>NUCLEOTIDE SEQUENCE</scope>
    <source>
        <strain evidence="2">CBHHK200</strain>
    </source>
</reference>
<feature type="compositionally biased region" description="Basic residues" evidence="1">
    <location>
        <begin position="382"/>
        <end position="391"/>
    </location>
</feature>
<proteinExistence type="predicted"/>
<dbReference type="AlphaFoldDB" id="A0AAD6WXY8"/>
<accession>A0AAD6WXY8</accession>
<keyword evidence="3" id="KW-1185">Reference proteome</keyword>
<evidence type="ECO:0000313" key="2">
    <source>
        <dbReference type="EMBL" id="KAJ7025239.1"/>
    </source>
</evidence>
<feature type="region of interest" description="Disordered" evidence="1">
    <location>
        <begin position="364"/>
        <end position="391"/>
    </location>
</feature>
<name>A0AAD6WXY8_9AGAR</name>
<protein>
    <submittedName>
        <fullName evidence="2">Uncharacterized protein</fullName>
    </submittedName>
</protein>
<gene>
    <name evidence="2" type="ORF">C8F04DRAFT_1269478</name>
</gene>
<feature type="compositionally biased region" description="Low complexity" evidence="1">
    <location>
        <begin position="57"/>
        <end position="74"/>
    </location>
</feature>
<feature type="compositionally biased region" description="Basic and acidic residues" evidence="1">
    <location>
        <begin position="34"/>
        <end position="46"/>
    </location>
</feature>
<feature type="compositionally biased region" description="Basic and acidic residues" evidence="1">
    <location>
        <begin position="365"/>
        <end position="381"/>
    </location>
</feature>
<dbReference type="Proteomes" id="UP001218188">
    <property type="component" value="Unassembled WGS sequence"/>
</dbReference>
<dbReference type="EMBL" id="JARJCM010000157">
    <property type="protein sequence ID" value="KAJ7025239.1"/>
    <property type="molecule type" value="Genomic_DNA"/>
</dbReference>
<sequence length="405" mass="41947">MREREVVRVKREPEEVRVANVNGGVNGGAASEETMERGENMDDGERSMSSLPTLSASQGSQGSQSSPSQPQNNSREQEDEGTQGADVEMPLGSSSFFLLPSYYFVRLFVVVSKSRLDIDADTDAGYAGARGRPDARCVIGLVKYEYDVDAFDAGASESHVVWHGPSAPSYPRALSPEDWAPSPFAPPVLPPPAAELSPLSALAVDGVDTGIAGVQDALVLPLPLAVDTAGLGMGIGMAMGLGGMGVGVGMGMGMSIAPGPPVSPDWPLPHAPFPLSSVSASAAPPTIQTAPGGGGYAPPPTSGTFYLAHPSALGYASAPAAASAFSSHASTSTSSIGAPAPGFTSPAERQMRAVEWGALLGQRRRAGERAMADAREAEARRRGGRRSMGCRRGRGRRCVGLWMRA</sequence>
<comment type="caution">
    <text evidence="2">The sequence shown here is derived from an EMBL/GenBank/DDBJ whole genome shotgun (WGS) entry which is preliminary data.</text>
</comment>
<feature type="compositionally biased region" description="Polar residues" evidence="1">
    <location>
        <begin position="47"/>
        <end position="56"/>
    </location>
</feature>